<comment type="similarity">
    <text evidence="1">Belongs to the universal stress protein A family.</text>
</comment>
<accession>A0A562I100</accession>
<comment type="caution">
    <text evidence="3">The sequence shown here is derived from an EMBL/GenBank/DDBJ whole genome shotgun (WGS) entry which is preliminary data.</text>
</comment>
<dbReference type="Proteomes" id="UP000319627">
    <property type="component" value="Unassembled WGS sequence"/>
</dbReference>
<dbReference type="Gene3D" id="3.40.50.12370">
    <property type="match status" value="1"/>
</dbReference>
<gene>
    <name evidence="3" type="ORF">LX59_02302</name>
</gene>
<dbReference type="PANTHER" id="PTHR46268">
    <property type="entry name" value="STRESS RESPONSE PROTEIN NHAX"/>
    <property type="match status" value="1"/>
</dbReference>
<dbReference type="OrthoDB" id="9792500at2"/>
<reference evidence="3 4" key="1">
    <citation type="submission" date="2019-07" db="EMBL/GenBank/DDBJ databases">
        <title>Genomic Encyclopedia of Type Strains, Phase I: the one thousand microbial genomes (KMG-I) project.</title>
        <authorList>
            <person name="Kyrpides N."/>
        </authorList>
    </citation>
    <scope>NUCLEOTIDE SEQUENCE [LARGE SCALE GENOMIC DNA]</scope>
    <source>
        <strain evidence="3 4">DSM 375</strain>
    </source>
</reference>
<dbReference type="SUPFAM" id="SSF52402">
    <property type="entry name" value="Adenine nucleotide alpha hydrolases-like"/>
    <property type="match status" value="2"/>
</dbReference>
<dbReference type="AlphaFoldDB" id="A0A562I100"/>
<evidence type="ECO:0000256" key="1">
    <source>
        <dbReference type="ARBA" id="ARBA00008791"/>
    </source>
</evidence>
<dbReference type="Pfam" id="PF00582">
    <property type="entry name" value="Usp"/>
    <property type="match status" value="2"/>
</dbReference>
<organism evidence="3 4">
    <name type="scientific">Azomonas agilis</name>
    <dbReference type="NCBI Taxonomy" id="116849"/>
    <lineage>
        <taxon>Bacteria</taxon>
        <taxon>Pseudomonadati</taxon>
        <taxon>Pseudomonadota</taxon>
        <taxon>Gammaproteobacteria</taxon>
        <taxon>Pseudomonadales</taxon>
        <taxon>Pseudomonadaceae</taxon>
        <taxon>Azomonas</taxon>
    </lineage>
</organism>
<proteinExistence type="inferred from homology"/>
<dbReference type="PANTHER" id="PTHR46268:SF23">
    <property type="entry name" value="UNIVERSAL STRESS PROTEIN A-RELATED"/>
    <property type="match status" value="1"/>
</dbReference>
<name>A0A562I100_9GAMM</name>
<evidence type="ECO:0000259" key="2">
    <source>
        <dbReference type="Pfam" id="PF00582"/>
    </source>
</evidence>
<protein>
    <submittedName>
        <fullName evidence="3">Nucleotide-binding universal stress UspA family protein</fullName>
    </submittedName>
</protein>
<feature type="domain" description="UspA" evidence="2">
    <location>
        <begin position="12"/>
        <end position="132"/>
    </location>
</feature>
<keyword evidence="4" id="KW-1185">Reference proteome</keyword>
<dbReference type="InterPro" id="IPR006016">
    <property type="entry name" value="UspA"/>
</dbReference>
<dbReference type="RefSeq" id="WP_144572001.1">
    <property type="nucleotide sequence ID" value="NZ_VLKG01000008.1"/>
</dbReference>
<dbReference type="CDD" id="cd00293">
    <property type="entry name" value="USP-like"/>
    <property type="match status" value="1"/>
</dbReference>
<evidence type="ECO:0000313" key="3">
    <source>
        <dbReference type="EMBL" id="TWH64632.1"/>
    </source>
</evidence>
<evidence type="ECO:0000313" key="4">
    <source>
        <dbReference type="Proteomes" id="UP000319627"/>
    </source>
</evidence>
<sequence>MTRTTTAELKTQHLMVAHDLTPEADLALQRAAQLMGLRGARLSLVHVCEPSTSLSETSIRQQLQARLDHYGVTQADVQLRSGGRLEVLSQLVQGLEPDLLLLGAHHAQSSCGFSGTTLEQLLPELEVAVLLVVGNADQAYQRALAAVDFSSCASRALCSLWPLLAEDSQLYALNVLEGTLLTCPEPDELSWQQRLLEQVLEDIQQRLPPRDIRLLGQVAYGERYQCVEQYIQQTQPQVVALGVHSERGLLSQALVGGMVQWLLSQPPCDVLLAPNASCCPWID</sequence>
<feature type="domain" description="UspA" evidence="2">
    <location>
        <begin position="140"/>
        <end position="273"/>
    </location>
</feature>
<dbReference type="EMBL" id="VLKG01000008">
    <property type="protein sequence ID" value="TWH64632.1"/>
    <property type="molecule type" value="Genomic_DNA"/>
</dbReference>